<dbReference type="eggNOG" id="COG1309">
    <property type="taxonomic scope" value="Bacteria"/>
</dbReference>
<dbReference type="SUPFAM" id="SSF48498">
    <property type="entry name" value="Tetracyclin repressor-like, C-terminal domain"/>
    <property type="match status" value="1"/>
</dbReference>
<dbReference type="PANTHER" id="PTHR43479:SF11">
    <property type="entry name" value="ACREF_ENVCD OPERON REPRESSOR-RELATED"/>
    <property type="match status" value="1"/>
</dbReference>
<dbReference type="PANTHER" id="PTHR43479">
    <property type="entry name" value="ACREF/ENVCD OPERON REPRESSOR-RELATED"/>
    <property type="match status" value="1"/>
</dbReference>
<keyword evidence="5" id="KW-1185">Reference proteome</keyword>
<keyword evidence="1 2" id="KW-0238">DNA-binding</keyword>
<proteinExistence type="predicted"/>
<dbReference type="PROSITE" id="PS50977">
    <property type="entry name" value="HTH_TETR_2"/>
    <property type="match status" value="1"/>
</dbReference>
<reference evidence="4 5" key="1">
    <citation type="submission" date="2007-03" db="EMBL/GenBank/DDBJ databases">
        <title>Complete sequence of Desulfotomaculum reducens MI-1.</title>
        <authorList>
            <consortium name="US DOE Joint Genome Institute"/>
            <person name="Copeland A."/>
            <person name="Lucas S."/>
            <person name="Lapidus A."/>
            <person name="Barry K."/>
            <person name="Detter J.C."/>
            <person name="Glavina del Rio T."/>
            <person name="Hammon N."/>
            <person name="Israni S."/>
            <person name="Dalin E."/>
            <person name="Tice H."/>
            <person name="Pitluck S."/>
            <person name="Sims D."/>
            <person name="Brettin T."/>
            <person name="Bruce D."/>
            <person name="Han C."/>
            <person name="Tapia R."/>
            <person name="Schmutz J."/>
            <person name="Larimer F."/>
            <person name="Land M."/>
            <person name="Hauser L."/>
            <person name="Kyrpides N."/>
            <person name="Kim E."/>
            <person name="Tebo B.M."/>
            <person name="Richardson P."/>
        </authorList>
    </citation>
    <scope>NUCLEOTIDE SEQUENCE [LARGE SCALE GENOMIC DNA]</scope>
    <source>
        <strain evidence="4 5">MI-1</strain>
    </source>
</reference>
<dbReference type="GO" id="GO:0003677">
    <property type="term" value="F:DNA binding"/>
    <property type="evidence" value="ECO:0007669"/>
    <property type="project" value="UniProtKB-UniRule"/>
</dbReference>
<accession>A4J4W5</accession>
<dbReference type="OrthoDB" id="9812134at2"/>
<feature type="domain" description="HTH tetR-type" evidence="3">
    <location>
        <begin position="1"/>
        <end position="61"/>
    </location>
</feature>
<gene>
    <name evidence="4" type="ordered locus">Dred_1590</name>
</gene>
<evidence type="ECO:0000256" key="2">
    <source>
        <dbReference type="PROSITE-ProRule" id="PRU00335"/>
    </source>
</evidence>
<dbReference type="Proteomes" id="UP000001556">
    <property type="component" value="Chromosome"/>
</dbReference>
<evidence type="ECO:0000313" key="5">
    <source>
        <dbReference type="Proteomes" id="UP000001556"/>
    </source>
</evidence>
<dbReference type="EMBL" id="CP000612">
    <property type="protein sequence ID" value="ABO50118.1"/>
    <property type="molecule type" value="Genomic_DNA"/>
</dbReference>
<dbReference type="InterPro" id="IPR001647">
    <property type="entry name" value="HTH_TetR"/>
</dbReference>
<feature type="DNA-binding region" description="H-T-H motif" evidence="2">
    <location>
        <begin position="24"/>
        <end position="43"/>
    </location>
</feature>
<dbReference type="Gene3D" id="1.10.357.10">
    <property type="entry name" value="Tetracycline Repressor, domain 2"/>
    <property type="match status" value="1"/>
</dbReference>
<dbReference type="Gene3D" id="1.10.10.60">
    <property type="entry name" value="Homeodomain-like"/>
    <property type="match status" value="1"/>
</dbReference>
<dbReference type="HOGENOM" id="CLU_069356_30_3_9"/>
<dbReference type="InterPro" id="IPR036271">
    <property type="entry name" value="Tet_transcr_reg_TetR-rel_C_sf"/>
</dbReference>
<dbReference type="KEGG" id="drm:Dred_1590"/>
<evidence type="ECO:0000313" key="4">
    <source>
        <dbReference type="EMBL" id="ABO50118.1"/>
    </source>
</evidence>
<dbReference type="Pfam" id="PF00440">
    <property type="entry name" value="TetR_N"/>
    <property type="match status" value="1"/>
</dbReference>
<dbReference type="AlphaFoldDB" id="A4J4W5"/>
<evidence type="ECO:0000256" key="1">
    <source>
        <dbReference type="ARBA" id="ARBA00023125"/>
    </source>
</evidence>
<organism evidence="4 5">
    <name type="scientific">Desulforamulus reducens (strain ATCC BAA-1160 / DSM 100696 / MI-1)</name>
    <name type="common">Desulfotomaculum reducens</name>
    <dbReference type="NCBI Taxonomy" id="349161"/>
    <lineage>
        <taxon>Bacteria</taxon>
        <taxon>Bacillati</taxon>
        <taxon>Bacillota</taxon>
        <taxon>Clostridia</taxon>
        <taxon>Eubacteriales</taxon>
        <taxon>Peptococcaceae</taxon>
        <taxon>Desulforamulus</taxon>
    </lineage>
</organism>
<sequence length="192" mass="22534">MEPREKIIVLFRELAEERGFYGVTVDELAARNNMSKRTIYRYFKSKEEIVEGVMRQFMLETEKEVFQVLQNHGTPIERITNFVKLISERLRILSPRVLSELQRHYPDIWEQVEQFRAEKIKYLIEMIVEGSKEGYFKEINPTIVTASLLSTVRSVVNPTFVVENNLTIEEAFKTVMHTFLYGIVADQKLPAI</sequence>
<dbReference type="STRING" id="349161.Dred_1590"/>
<dbReference type="RefSeq" id="WP_011877934.1">
    <property type="nucleotide sequence ID" value="NC_009253.1"/>
</dbReference>
<dbReference type="PRINTS" id="PR00455">
    <property type="entry name" value="HTHTETR"/>
</dbReference>
<dbReference type="InterPro" id="IPR050624">
    <property type="entry name" value="HTH-type_Tx_Regulator"/>
</dbReference>
<protein>
    <submittedName>
        <fullName evidence="4">Transcriptional regulator, TetR family</fullName>
    </submittedName>
</protein>
<dbReference type="InterPro" id="IPR009057">
    <property type="entry name" value="Homeodomain-like_sf"/>
</dbReference>
<name>A4J4W5_DESRM</name>
<evidence type="ECO:0000259" key="3">
    <source>
        <dbReference type="PROSITE" id="PS50977"/>
    </source>
</evidence>
<dbReference type="SUPFAM" id="SSF46689">
    <property type="entry name" value="Homeodomain-like"/>
    <property type="match status" value="1"/>
</dbReference>